<evidence type="ECO:0000313" key="5">
    <source>
        <dbReference type="Proteomes" id="UP001642409"/>
    </source>
</evidence>
<dbReference type="AlphaFoldDB" id="A0AA86QZQ8"/>
<dbReference type="EMBL" id="CATOUU010001052">
    <property type="protein sequence ID" value="CAI9969046.1"/>
    <property type="molecule type" value="Genomic_DNA"/>
</dbReference>
<evidence type="ECO:0000313" key="3">
    <source>
        <dbReference type="EMBL" id="CAI9969046.1"/>
    </source>
</evidence>
<keyword evidence="1" id="KW-0433">Leucine-rich repeat</keyword>
<dbReference type="InterPro" id="IPR032675">
    <property type="entry name" value="LRR_dom_sf"/>
</dbReference>
<dbReference type="PROSITE" id="PS51450">
    <property type="entry name" value="LRR"/>
    <property type="match status" value="2"/>
</dbReference>
<reference evidence="4 5" key="2">
    <citation type="submission" date="2024-07" db="EMBL/GenBank/DDBJ databases">
        <authorList>
            <person name="Akdeniz Z."/>
        </authorList>
    </citation>
    <scope>NUCLEOTIDE SEQUENCE [LARGE SCALE GENOMIC DNA]</scope>
</reference>
<gene>
    <name evidence="3" type="ORF">HINF_LOCUS56691</name>
    <name evidence="4" type="ORF">HINF_LOCUS58871</name>
</gene>
<dbReference type="SUPFAM" id="SSF52058">
    <property type="entry name" value="L domain-like"/>
    <property type="match status" value="1"/>
</dbReference>
<evidence type="ECO:0000256" key="2">
    <source>
        <dbReference type="ARBA" id="ARBA00022737"/>
    </source>
</evidence>
<name>A0AA86QZQ8_9EUKA</name>
<reference evidence="3" key="1">
    <citation type="submission" date="2023-06" db="EMBL/GenBank/DDBJ databases">
        <authorList>
            <person name="Kurt Z."/>
        </authorList>
    </citation>
    <scope>NUCLEOTIDE SEQUENCE</scope>
</reference>
<dbReference type="PANTHER" id="PTHR46652:SF3">
    <property type="entry name" value="LEUCINE-RICH REPEAT-CONTAINING PROTEIN 9"/>
    <property type="match status" value="1"/>
</dbReference>
<keyword evidence="2" id="KW-0677">Repeat</keyword>
<evidence type="ECO:0000313" key="4">
    <source>
        <dbReference type="EMBL" id="CAL6078370.1"/>
    </source>
</evidence>
<protein>
    <submittedName>
        <fullName evidence="3">Leucine-rich repeat domain-containing protein</fullName>
    </submittedName>
    <submittedName>
        <fullName evidence="4">Leucine-rich_repeat domain-containing protein</fullName>
    </submittedName>
</protein>
<comment type="caution">
    <text evidence="3">The sequence shown here is derived from an EMBL/GenBank/DDBJ whole genome shotgun (WGS) entry which is preliminary data.</text>
</comment>
<dbReference type="InterPro" id="IPR001611">
    <property type="entry name" value="Leu-rich_rpt"/>
</dbReference>
<evidence type="ECO:0000256" key="1">
    <source>
        <dbReference type="ARBA" id="ARBA00022614"/>
    </source>
</evidence>
<organism evidence="3">
    <name type="scientific">Hexamita inflata</name>
    <dbReference type="NCBI Taxonomy" id="28002"/>
    <lineage>
        <taxon>Eukaryota</taxon>
        <taxon>Metamonada</taxon>
        <taxon>Diplomonadida</taxon>
        <taxon>Hexamitidae</taxon>
        <taxon>Hexamitinae</taxon>
        <taxon>Hexamita</taxon>
    </lineage>
</organism>
<dbReference type="PANTHER" id="PTHR46652">
    <property type="entry name" value="LEUCINE-RICH REPEAT AND IQ DOMAIN-CONTAINING PROTEIN 1-RELATED"/>
    <property type="match status" value="1"/>
</dbReference>
<dbReference type="Proteomes" id="UP001642409">
    <property type="component" value="Unassembled WGS sequence"/>
</dbReference>
<proteinExistence type="predicted"/>
<keyword evidence="5" id="KW-1185">Reference proteome</keyword>
<dbReference type="EMBL" id="CAXDID020000333">
    <property type="protein sequence ID" value="CAL6078370.1"/>
    <property type="molecule type" value="Genomic_DNA"/>
</dbReference>
<accession>A0AA86QZQ8</accession>
<dbReference type="InterPro" id="IPR050836">
    <property type="entry name" value="SDS22/Internalin_LRR"/>
</dbReference>
<dbReference type="Gene3D" id="3.80.10.10">
    <property type="entry name" value="Ribonuclease Inhibitor"/>
    <property type="match status" value="1"/>
</dbReference>
<sequence>MQLTDNKYFSEYDAKMTAKYQFDIINKTLLIDRNNELISLEFIQQFDISNLTITDCEQIEPKLNSETIKKLTINHCKLQNLDGFNLENLEILRLYSNFQLAYENVNKFKQLKELELSAVNCEDISCLESMQQLKRLNLYINKVKDISVLKQLVNLTDLNISANAGVNITPLQYMVQLTKLNMSWTNFMNVSVLEHLVNLEKLYMAQNGRILDISPLQYLVKLAKLDLSSNKLKDISINQNLKSLQCCLYHKTKEQIYHLC</sequence>